<dbReference type="PANTHER" id="PTHR30086:SF20">
    <property type="entry name" value="ARGININE EXPORTER PROTEIN ARGO-RELATED"/>
    <property type="match status" value="1"/>
</dbReference>
<feature type="transmembrane region" description="Helical" evidence="6">
    <location>
        <begin position="36"/>
        <end position="62"/>
    </location>
</feature>
<evidence type="ECO:0000256" key="4">
    <source>
        <dbReference type="ARBA" id="ARBA00022989"/>
    </source>
</evidence>
<keyword evidence="3 6" id="KW-0812">Transmembrane</keyword>
<gene>
    <name evidence="7" type="primary">rhtB_5</name>
    <name evidence="7" type="ORF">THS5294_01721</name>
</gene>
<evidence type="ECO:0000256" key="6">
    <source>
        <dbReference type="SAM" id="Phobius"/>
    </source>
</evidence>
<sequence length="205" mass="21536">MIDWLLFIPACFALNLAFGPNNLLALTHGARRGVGFAALASLGRLLAFAPMIALSALGLGVILTASSVVFGIVKIIGAAYLIWLGISLLRSASSIDARSLSGGDITLPRALRSEALVALSNPKAILIFAAFFPQFISLEAYWSGYAMLGAAFLMLEVMAILVYALLGKVASRFAAGGLPIFQRLSGAMMCVFGAVLLFSPQPSPR</sequence>
<evidence type="ECO:0000256" key="2">
    <source>
        <dbReference type="ARBA" id="ARBA00022475"/>
    </source>
</evidence>
<feature type="transmembrane region" description="Helical" evidence="6">
    <location>
        <begin position="178"/>
        <end position="199"/>
    </location>
</feature>
<evidence type="ECO:0000256" key="1">
    <source>
        <dbReference type="ARBA" id="ARBA00004651"/>
    </source>
</evidence>
<dbReference type="Pfam" id="PF01810">
    <property type="entry name" value="LysE"/>
    <property type="match status" value="1"/>
</dbReference>
<keyword evidence="4 6" id="KW-1133">Transmembrane helix</keyword>
<reference evidence="7 8" key="1">
    <citation type="submission" date="2015-09" db="EMBL/GenBank/DDBJ databases">
        <authorList>
            <consortium name="Swine Surveillance"/>
        </authorList>
    </citation>
    <scope>NUCLEOTIDE SEQUENCE [LARGE SCALE GENOMIC DNA]</scope>
    <source>
        <strain evidence="7 8">CECT 5294</strain>
    </source>
</reference>
<dbReference type="eggNOG" id="COG1280">
    <property type="taxonomic scope" value="Bacteria"/>
</dbReference>
<comment type="subcellular location">
    <subcellularLocation>
        <location evidence="1">Cell membrane</location>
        <topology evidence="1">Multi-pass membrane protein</topology>
    </subcellularLocation>
</comment>
<name>A0A0P1F004_9RHOB</name>
<evidence type="ECO:0000256" key="3">
    <source>
        <dbReference type="ARBA" id="ARBA00022692"/>
    </source>
</evidence>
<dbReference type="PANTHER" id="PTHR30086">
    <property type="entry name" value="ARGININE EXPORTER PROTEIN ARGO"/>
    <property type="match status" value="1"/>
</dbReference>
<feature type="transmembrane region" description="Helical" evidence="6">
    <location>
        <begin position="6"/>
        <end position="24"/>
    </location>
</feature>
<organism evidence="7 8">
    <name type="scientific">Thalassobacter stenotrophicus</name>
    <dbReference type="NCBI Taxonomy" id="266809"/>
    <lineage>
        <taxon>Bacteria</taxon>
        <taxon>Pseudomonadati</taxon>
        <taxon>Pseudomonadota</taxon>
        <taxon>Alphaproteobacteria</taxon>
        <taxon>Rhodobacterales</taxon>
        <taxon>Roseobacteraceae</taxon>
        <taxon>Thalassobacter</taxon>
    </lineage>
</organism>
<dbReference type="GO" id="GO:0015171">
    <property type="term" value="F:amino acid transmembrane transporter activity"/>
    <property type="evidence" value="ECO:0007669"/>
    <property type="project" value="TreeGrafter"/>
</dbReference>
<evidence type="ECO:0000256" key="5">
    <source>
        <dbReference type="ARBA" id="ARBA00023136"/>
    </source>
</evidence>
<dbReference type="EMBL" id="CYRX01000025">
    <property type="protein sequence ID" value="CUH60429.1"/>
    <property type="molecule type" value="Genomic_DNA"/>
</dbReference>
<keyword evidence="2" id="KW-1003">Cell membrane</keyword>
<feature type="transmembrane region" description="Helical" evidence="6">
    <location>
        <begin position="142"/>
        <end position="166"/>
    </location>
</feature>
<dbReference type="InterPro" id="IPR001123">
    <property type="entry name" value="LeuE-type"/>
</dbReference>
<dbReference type="AlphaFoldDB" id="A0A0P1F004"/>
<dbReference type="GO" id="GO:0005886">
    <property type="term" value="C:plasma membrane"/>
    <property type="evidence" value="ECO:0007669"/>
    <property type="project" value="UniProtKB-SubCell"/>
</dbReference>
<evidence type="ECO:0000313" key="8">
    <source>
        <dbReference type="Proteomes" id="UP000051298"/>
    </source>
</evidence>
<dbReference type="PIRSF" id="PIRSF006324">
    <property type="entry name" value="LeuE"/>
    <property type="match status" value="1"/>
</dbReference>
<accession>A0A0P1F004</accession>
<feature type="transmembrane region" description="Helical" evidence="6">
    <location>
        <begin position="115"/>
        <end position="136"/>
    </location>
</feature>
<protein>
    <submittedName>
        <fullName evidence="7">Homoserine/homoserine lactone efflux protein</fullName>
    </submittedName>
</protein>
<proteinExistence type="predicted"/>
<keyword evidence="5 6" id="KW-0472">Membrane</keyword>
<feature type="transmembrane region" description="Helical" evidence="6">
    <location>
        <begin position="68"/>
        <end position="89"/>
    </location>
</feature>
<evidence type="ECO:0000313" key="7">
    <source>
        <dbReference type="EMBL" id="CUH60429.1"/>
    </source>
</evidence>
<dbReference type="Proteomes" id="UP000051298">
    <property type="component" value="Unassembled WGS sequence"/>
</dbReference>
<dbReference type="STRING" id="266809.PM03_05325"/>
<dbReference type="RefSeq" id="WP_058123400.1">
    <property type="nucleotide sequence ID" value="NZ_CYRX01000025.1"/>
</dbReference>